<evidence type="ECO:0000256" key="4">
    <source>
        <dbReference type="ARBA" id="ARBA00022618"/>
    </source>
</evidence>
<evidence type="ECO:0000256" key="22">
    <source>
        <dbReference type="SAM" id="Phobius"/>
    </source>
</evidence>
<evidence type="ECO:0000313" key="24">
    <source>
        <dbReference type="Proteomes" id="UP000304148"/>
    </source>
</evidence>
<keyword evidence="3" id="KW-1003">Cell membrane</keyword>
<keyword evidence="6" id="KW-0808">Transferase</keyword>
<evidence type="ECO:0000256" key="6">
    <source>
        <dbReference type="ARBA" id="ARBA00022679"/>
    </source>
</evidence>
<dbReference type="EMBL" id="LS992241">
    <property type="protein sequence ID" value="SYX83461.1"/>
    <property type="molecule type" value="Genomic_DNA"/>
</dbReference>
<dbReference type="Proteomes" id="UP000304148">
    <property type="component" value="Chromosome"/>
</dbReference>
<feature type="transmembrane region" description="Helical" evidence="22">
    <location>
        <begin position="188"/>
        <end position="206"/>
    </location>
</feature>
<comment type="function">
    <text evidence="21">Peptidoglycan polymerase that is essential for cell division.</text>
</comment>
<evidence type="ECO:0000256" key="17">
    <source>
        <dbReference type="ARBA" id="ARBA00041185"/>
    </source>
</evidence>
<reference evidence="24" key="1">
    <citation type="submission" date="2018-08" db="EMBL/GenBank/DDBJ databases">
        <authorList>
            <person name="Chevrot R."/>
        </authorList>
    </citation>
    <scope>NUCLEOTIDE SEQUENCE [LARGE SCALE GENOMIC DNA]</scope>
</reference>
<evidence type="ECO:0000256" key="20">
    <source>
        <dbReference type="ARBA" id="ARBA00049902"/>
    </source>
</evidence>
<dbReference type="PANTHER" id="PTHR30474:SF2">
    <property type="entry name" value="PEPTIDOGLYCAN GLYCOSYLTRANSFERASE FTSW-RELATED"/>
    <property type="match status" value="1"/>
</dbReference>
<evidence type="ECO:0000256" key="1">
    <source>
        <dbReference type="ARBA" id="ARBA00004651"/>
    </source>
</evidence>
<comment type="catalytic activity">
    <reaction evidence="20">
        <text>[GlcNAc-(1-&gt;4)-Mur2Ac(oyl-L-Ala-gamma-D-Glu-L-Lys-D-Ala-D-Ala)](n)-di-trans,octa-cis-undecaprenyl diphosphate + beta-D-GlcNAc-(1-&gt;4)-Mur2Ac(oyl-L-Ala-gamma-D-Glu-L-Lys-D-Ala-D-Ala)-di-trans,octa-cis-undecaprenyl diphosphate = [GlcNAc-(1-&gt;4)-Mur2Ac(oyl-L-Ala-gamma-D-Glu-L-Lys-D-Ala-D-Ala)](n+1)-di-trans,octa-cis-undecaprenyl diphosphate + di-trans,octa-cis-undecaprenyl diphosphate + H(+)</text>
        <dbReference type="Rhea" id="RHEA:23708"/>
        <dbReference type="Rhea" id="RHEA-COMP:9602"/>
        <dbReference type="Rhea" id="RHEA-COMP:9603"/>
        <dbReference type="ChEBI" id="CHEBI:15378"/>
        <dbReference type="ChEBI" id="CHEBI:58405"/>
        <dbReference type="ChEBI" id="CHEBI:60033"/>
        <dbReference type="ChEBI" id="CHEBI:78435"/>
        <dbReference type="EC" id="2.4.99.28"/>
    </reaction>
</comment>
<dbReference type="EC" id="2.4.99.28" evidence="19"/>
<keyword evidence="8" id="KW-0133">Cell shape</keyword>
<evidence type="ECO:0000256" key="14">
    <source>
        <dbReference type="ARBA" id="ARBA00032370"/>
    </source>
</evidence>
<evidence type="ECO:0000256" key="5">
    <source>
        <dbReference type="ARBA" id="ARBA00022676"/>
    </source>
</evidence>
<feature type="transmembrane region" description="Helical" evidence="22">
    <location>
        <begin position="301"/>
        <end position="325"/>
    </location>
</feature>
<evidence type="ECO:0000256" key="18">
    <source>
        <dbReference type="ARBA" id="ARBA00041418"/>
    </source>
</evidence>
<feature type="transmembrane region" description="Helical" evidence="22">
    <location>
        <begin position="271"/>
        <end position="294"/>
    </location>
</feature>
<protein>
    <recommendedName>
        <fullName evidence="17">Probable peptidoglycan glycosyltransferase FtsW</fullName>
        <ecNumber evidence="19">2.4.99.28</ecNumber>
    </recommendedName>
    <alternativeName>
        <fullName evidence="18">Cell division protein FtsW</fullName>
    </alternativeName>
    <alternativeName>
        <fullName evidence="15">Cell wall polymerase</fullName>
    </alternativeName>
    <alternativeName>
        <fullName evidence="14">Peptidoglycan polymerase</fullName>
    </alternativeName>
</protein>
<keyword evidence="5" id="KW-0328">Glycosyltransferase</keyword>
<feature type="transmembrane region" description="Helical" evidence="22">
    <location>
        <begin position="337"/>
        <end position="358"/>
    </location>
</feature>
<dbReference type="GO" id="GO:0032153">
    <property type="term" value="C:cell division site"/>
    <property type="evidence" value="ECO:0007669"/>
    <property type="project" value="TreeGrafter"/>
</dbReference>
<comment type="similarity">
    <text evidence="16">Belongs to the SEDS family. FtsW subfamily.</text>
</comment>
<proteinExistence type="inferred from homology"/>
<evidence type="ECO:0000256" key="15">
    <source>
        <dbReference type="ARBA" id="ARBA00033270"/>
    </source>
</evidence>
<keyword evidence="11 22" id="KW-0472">Membrane</keyword>
<evidence type="ECO:0000256" key="16">
    <source>
        <dbReference type="ARBA" id="ARBA00038053"/>
    </source>
</evidence>
<feature type="transmembrane region" description="Helical" evidence="22">
    <location>
        <begin position="163"/>
        <end position="181"/>
    </location>
</feature>
<feature type="transmembrane region" description="Helical" evidence="22">
    <location>
        <begin position="140"/>
        <end position="157"/>
    </location>
</feature>
<dbReference type="GO" id="GO:0005886">
    <property type="term" value="C:plasma membrane"/>
    <property type="evidence" value="ECO:0007669"/>
    <property type="project" value="UniProtKB-SubCell"/>
</dbReference>
<sequence length="388" mass="42911">MKIRRTRPDFLLLLLTVLLVSFGIMMTFSASSYTALQYYKQPWYFIDRQLGFACVGFVLMLLFMCIPYLKLKKLSVLLVVGSIATLLLVLLIGKDVNGARRWLMIGGVTIQPTEFIKLFVLLYASILIARKGDKIRSFKLGLLPLLFVVGCIALLILKQPDFGSSLLIIIVTGILIYVGGAKLSHLRSILLGLAPIIIFLAVFKSYRLKRITSFMNPWDDPDGSGYQLIQSLYAVSHGGIAGTGFGQSIQKMSYLPEAHTDFIFSIIAEEWGLAGTICFLLLYFLFLVRGLLVALRCNEPFGLILGTGIISMIGIQLVMNIGAATGFLPITGIPLPFISYGGSSLIVCMTSVGMLLNISRYTYETQQAGSENIKRKTRVTHERKIGVH</sequence>
<name>A0A383R9Z2_PAEAL</name>
<evidence type="ECO:0000256" key="7">
    <source>
        <dbReference type="ARBA" id="ARBA00022692"/>
    </source>
</evidence>
<dbReference type="AlphaFoldDB" id="A0A383R9Z2"/>
<keyword evidence="12" id="KW-0131">Cell cycle</keyword>
<keyword evidence="13" id="KW-0961">Cell wall biogenesis/degradation</keyword>
<evidence type="ECO:0000256" key="3">
    <source>
        <dbReference type="ARBA" id="ARBA00022475"/>
    </source>
</evidence>
<evidence type="ECO:0000256" key="11">
    <source>
        <dbReference type="ARBA" id="ARBA00023136"/>
    </source>
</evidence>
<keyword evidence="7 22" id="KW-0812">Transmembrane</keyword>
<dbReference type="PANTHER" id="PTHR30474">
    <property type="entry name" value="CELL CYCLE PROTEIN"/>
    <property type="match status" value="1"/>
</dbReference>
<dbReference type="GO" id="GO:0071555">
    <property type="term" value="P:cell wall organization"/>
    <property type="evidence" value="ECO:0007669"/>
    <property type="project" value="UniProtKB-KW"/>
</dbReference>
<keyword evidence="4" id="KW-0132">Cell division</keyword>
<evidence type="ECO:0000256" key="9">
    <source>
        <dbReference type="ARBA" id="ARBA00022984"/>
    </source>
</evidence>
<dbReference type="GO" id="GO:0015648">
    <property type="term" value="F:lipid-linked peptidoglycan transporter activity"/>
    <property type="evidence" value="ECO:0007669"/>
    <property type="project" value="TreeGrafter"/>
</dbReference>
<comment type="pathway">
    <text evidence="2">Cell wall biogenesis; peptidoglycan biosynthesis.</text>
</comment>
<dbReference type="GO" id="GO:0009252">
    <property type="term" value="P:peptidoglycan biosynthetic process"/>
    <property type="evidence" value="ECO:0007669"/>
    <property type="project" value="UniProtKB-KW"/>
</dbReference>
<comment type="subcellular location">
    <subcellularLocation>
        <location evidence="1">Cell membrane</location>
        <topology evidence="1">Multi-pass membrane protein</topology>
    </subcellularLocation>
</comment>
<dbReference type="InterPro" id="IPR001182">
    <property type="entry name" value="FtsW/RodA"/>
</dbReference>
<dbReference type="GO" id="GO:0008955">
    <property type="term" value="F:peptidoglycan glycosyltransferase activity"/>
    <property type="evidence" value="ECO:0007669"/>
    <property type="project" value="UniProtKB-EC"/>
</dbReference>
<evidence type="ECO:0000256" key="19">
    <source>
        <dbReference type="ARBA" id="ARBA00044770"/>
    </source>
</evidence>
<dbReference type="InterPro" id="IPR013437">
    <property type="entry name" value="FtsW"/>
</dbReference>
<feature type="transmembrane region" description="Helical" evidence="22">
    <location>
        <begin position="105"/>
        <end position="128"/>
    </location>
</feature>
<evidence type="ECO:0000256" key="10">
    <source>
        <dbReference type="ARBA" id="ARBA00022989"/>
    </source>
</evidence>
<evidence type="ECO:0000256" key="2">
    <source>
        <dbReference type="ARBA" id="ARBA00004752"/>
    </source>
</evidence>
<dbReference type="NCBIfam" id="TIGR02614">
    <property type="entry name" value="ftsW"/>
    <property type="match status" value="1"/>
</dbReference>
<dbReference type="RefSeq" id="WP_138185550.1">
    <property type="nucleotide sequence ID" value="NZ_LS992241.1"/>
</dbReference>
<keyword evidence="9" id="KW-0573">Peptidoglycan synthesis</keyword>
<gene>
    <name evidence="23" type="primary">spoVE</name>
    <name evidence="23" type="ORF">PBLR_11883</name>
</gene>
<evidence type="ECO:0000313" key="23">
    <source>
        <dbReference type="EMBL" id="SYX83461.1"/>
    </source>
</evidence>
<feature type="transmembrane region" description="Helical" evidence="22">
    <location>
        <begin position="50"/>
        <end position="69"/>
    </location>
</feature>
<feature type="transmembrane region" description="Helical" evidence="22">
    <location>
        <begin position="76"/>
        <end position="93"/>
    </location>
</feature>
<evidence type="ECO:0000256" key="8">
    <source>
        <dbReference type="ARBA" id="ARBA00022960"/>
    </source>
</evidence>
<dbReference type="GO" id="GO:0051301">
    <property type="term" value="P:cell division"/>
    <property type="evidence" value="ECO:0007669"/>
    <property type="project" value="UniProtKB-KW"/>
</dbReference>
<dbReference type="Pfam" id="PF01098">
    <property type="entry name" value="FTSW_RODA_SPOVE"/>
    <property type="match status" value="1"/>
</dbReference>
<organism evidence="23 24">
    <name type="scientific">Paenibacillus alvei</name>
    <name type="common">Bacillus alvei</name>
    <dbReference type="NCBI Taxonomy" id="44250"/>
    <lineage>
        <taxon>Bacteria</taxon>
        <taxon>Bacillati</taxon>
        <taxon>Bacillota</taxon>
        <taxon>Bacilli</taxon>
        <taxon>Bacillales</taxon>
        <taxon>Paenibacillaceae</taxon>
        <taxon>Paenibacillus</taxon>
    </lineage>
</organism>
<accession>A0A383R9Z2</accession>
<evidence type="ECO:0000256" key="13">
    <source>
        <dbReference type="ARBA" id="ARBA00023316"/>
    </source>
</evidence>
<evidence type="ECO:0000256" key="21">
    <source>
        <dbReference type="ARBA" id="ARBA00049966"/>
    </source>
</evidence>
<dbReference type="GO" id="GO:0008360">
    <property type="term" value="P:regulation of cell shape"/>
    <property type="evidence" value="ECO:0007669"/>
    <property type="project" value="UniProtKB-KW"/>
</dbReference>
<evidence type="ECO:0000256" key="12">
    <source>
        <dbReference type="ARBA" id="ARBA00023306"/>
    </source>
</evidence>
<keyword evidence="10 22" id="KW-1133">Transmembrane helix</keyword>